<dbReference type="Proteomes" id="UP000887565">
    <property type="component" value="Unplaced"/>
</dbReference>
<evidence type="ECO:0000313" key="1">
    <source>
        <dbReference type="Proteomes" id="UP000887565"/>
    </source>
</evidence>
<dbReference type="AlphaFoldDB" id="A0A915JK58"/>
<protein>
    <submittedName>
        <fullName evidence="2">Uncharacterized protein</fullName>
    </submittedName>
</protein>
<evidence type="ECO:0000313" key="2">
    <source>
        <dbReference type="WBParaSite" id="nRc.2.0.1.t26574-RA"/>
    </source>
</evidence>
<keyword evidence="1" id="KW-1185">Reference proteome</keyword>
<proteinExistence type="predicted"/>
<sequence length="61" mass="7426">MDATARKMETRLPSNHTRMELHRRSVGCWYIMQRGRDWYIKPNLTETNRRSRSKPYQKSAE</sequence>
<dbReference type="WBParaSite" id="nRc.2.0.1.t26574-RA">
    <property type="protein sequence ID" value="nRc.2.0.1.t26574-RA"/>
    <property type="gene ID" value="nRc.2.0.1.g26574"/>
</dbReference>
<reference evidence="2" key="1">
    <citation type="submission" date="2022-11" db="UniProtKB">
        <authorList>
            <consortium name="WormBaseParasite"/>
        </authorList>
    </citation>
    <scope>IDENTIFICATION</scope>
</reference>
<name>A0A915JK58_ROMCU</name>
<accession>A0A915JK58</accession>
<organism evidence="1 2">
    <name type="scientific">Romanomermis culicivorax</name>
    <name type="common">Nematode worm</name>
    <dbReference type="NCBI Taxonomy" id="13658"/>
    <lineage>
        <taxon>Eukaryota</taxon>
        <taxon>Metazoa</taxon>
        <taxon>Ecdysozoa</taxon>
        <taxon>Nematoda</taxon>
        <taxon>Enoplea</taxon>
        <taxon>Dorylaimia</taxon>
        <taxon>Mermithida</taxon>
        <taxon>Mermithoidea</taxon>
        <taxon>Mermithidae</taxon>
        <taxon>Romanomermis</taxon>
    </lineage>
</organism>